<evidence type="ECO:0000313" key="1">
    <source>
        <dbReference type="EMBL" id="OIR14550.1"/>
    </source>
</evidence>
<name>A0A1J5TRC6_9ZZZZ</name>
<reference evidence="1" key="1">
    <citation type="submission" date="2016-10" db="EMBL/GenBank/DDBJ databases">
        <title>Sequence of Gallionella enrichment culture.</title>
        <authorList>
            <person name="Poehlein A."/>
            <person name="Muehling M."/>
            <person name="Daniel R."/>
        </authorList>
    </citation>
    <scope>NUCLEOTIDE SEQUENCE</scope>
</reference>
<dbReference type="Gene3D" id="3.30.420.130">
    <property type="entry name" value="Dinitrogenase iron-molybdenum cofactor biosynthesis domain"/>
    <property type="match status" value="1"/>
</dbReference>
<organism evidence="1">
    <name type="scientific">mine drainage metagenome</name>
    <dbReference type="NCBI Taxonomy" id="410659"/>
    <lineage>
        <taxon>unclassified sequences</taxon>
        <taxon>metagenomes</taxon>
        <taxon>ecological metagenomes</taxon>
    </lineage>
</organism>
<dbReference type="AlphaFoldDB" id="A0A1J5TRC6"/>
<proteinExistence type="predicted"/>
<comment type="caution">
    <text evidence="1">The sequence shown here is derived from an EMBL/GenBank/DDBJ whole genome shotgun (WGS) entry which is preliminary data.</text>
</comment>
<gene>
    <name evidence="1" type="ORF">GALL_43510</name>
</gene>
<dbReference type="InterPro" id="IPR036105">
    <property type="entry name" value="DiNase_FeMo-co_biosyn_sf"/>
</dbReference>
<accession>A0A1J5TRC6</accession>
<dbReference type="EMBL" id="MLJW01000011">
    <property type="protein sequence ID" value="OIR14550.1"/>
    <property type="molecule type" value="Genomic_DNA"/>
</dbReference>
<protein>
    <submittedName>
        <fullName evidence="1">Dinitrogenase iron-molybdenum cofactor</fullName>
    </submittedName>
</protein>
<dbReference type="SUPFAM" id="SSF53146">
    <property type="entry name" value="Nitrogenase accessory factor-like"/>
    <property type="match status" value="1"/>
</dbReference>
<sequence length="125" mass="13643">MKIAVTSQDFKSVTGHAGKSRRFIIFEVDAPCDVPAIVWLHLPMQMSFHVFSGGRHPLDGMDVILTANASQGFVEELAERGVQVITSNESDPRKAVCDFLAGTIKPAISHGYSIPRKQELIGCDC</sequence>